<name>A0A7W6K9P3_9SPHI</name>
<dbReference type="Proteomes" id="UP000532273">
    <property type="component" value="Unassembled WGS sequence"/>
</dbReference>
<feature type="domain" description="Spore protein YkvP/CgeB glycosyl transferase-like" evidence="1">
    <location>
        <begin position="238"/>
        <end position="379"/>
    </location>
</feature>
<dbReference type="Proteomes" id="UP000642938">
    <property type="component" value="Unassembled WGS sequence"/>
</dbReference>
<sequence length="404" mass="45791">MDSVQSKTICLITPGHICSDPRIVKEAIAISDAGFHVHVIFTQYVAELIAFDQQILIENPKWTYNVLNWTGVSPISKAIKLFYGFKQKISRFLLPNRILSLNRNYSWQLKKAIAIKANLYIGHNIGALPVTVNAAKKNGVRCGFDAEDFHRNEITNDTYSPEVKLKCAIEDEFIPKLNYLSAASPLIAAQYQKLYSLSVTPILNVFPKIDRKISFNQQAPLKLFWFSQTIGPGRGLENIFDALKLILFDFEFHLVGKVSPIYKNDLLQKAGLTQQNKVIFHGTVSIQTIFEIASRCDIGLASEIPYPLNRNICLTNKIFTYIQCGLLVLASDTRAQLLFMKDHAQVGKIYRGVQDLSRLITYYHENRAELQTTKKASYELGQNSLNWEIESKKILTIIQDNVGK</sequence>
<dbReference type="Gene3D" id="3.40.50.2000">
    <property type="entry name" value="Glycogen Phosphorylase B"/>
    <property type="match status" value="1"/>
</dbReference>
<dbReference type="EMBL" id="JACIEF010000002">
    <property type="protein sequence ID" value="MBB4107790.1"/>
    <property type="molecule type" value="Genomic_DNA"/>
</dbReference>
<evidence type="ECO:0000313" key="4">
    <source>
        <dbReference type="Proteomes" id="UP000532273"/>
    </source>
</evidence>
<dbReference type="SUPFAM" id="SSF53756">
    <property type="entry name" value="UDP-Glycosyltransferase/glycogen phosphorylase"/>
    <property type="match status" value="1"/>
</dbReference>
<accession>A0A7W6K9P3</accession>
<evidence type="ECO:0000259" key="1">
    <source>
        <dbReference type="Pfam" id="PF13524"/>
    </source>
</evidence>
<evidence type="ECO:0000313" key="3">
    <source>
        <dbReference type="EMBL" id="MBB4107790.1"/>
    </source>
</evidence>
<dbReference type="RefSeq" id="WP_183762372.1">
    <property type="nucleotide sequence ID" value="NZ_BMHZ01000001.1"/>
</dbReference>
<proteinExistence type="predicted"/>
<reference evidence="3 4" key="3">
    <citation type="submission" date="2020-08" db="EMBL/GenBank/DDBJ databases">
        <title>Genomic Encyclopedia of Type Strains, Phase IV (KMG-IV): sequencing the most valuable type-strain genomes for metagenomic binning, comparative biology and taxonomic classification.</title>
        <authorList>
            <person name="Goeker M."/>
        </authorList>
    </citation>
    <scope>NUCLEOTIDE SEQUENCE [LARGE SCALE GENOMIC DNA]</scope>
    <source>
        <strain evidence="3 4">DSM 100774</strain>
    </source>
</reference>
<protein>
    <submittedName>
        <fullName evidence="3">Glycosyltransferase involved in cell wall biosynthesis</fullName>
    </submittedName>
</protein>
<dbReference type="GO" id="GO:0016740">
    <property type="term" value="F:transferase activity"/>
    <property type="evidence" value="ECO:0007669"/>
    <property type="project" value="UniProtKB-KW"/>
</dbReference>
<evidence type="ECO:0000313" key="2">
    <source>
        <dbReference type="EMBL" id="GGG97033.1"/>
    </source>
</evidence>
<gene>
    <name evidence="2" type="ORF">GCM10007422_08650</name>
    <name evidence="3" type="ORF">GGQ60_001771</name>
</gene>
<reference evidence="2" key="4">
    <citation type="submission" date="2024-05" db="EMBL/GenBank/DDBJ databases">
        <authorList>
            <person name="Sun Q."/>
            <person name="Zhou Y."/>
        </authorList>
    </citation>
    <scope>NUCLEOTIDE SEQUENCE</scope>
    <source>
        <strain evidence="2">CGMCC 1.15287</strain>
    </source>
</reference>
<comment type="caution">
    <text evidence="3">The sequence shown here is derived from an EMBL/GenBank/DDBJ whole genome shotgun (WGS) entry which is preliminary data.</text>
</comment>
<keyword evidence="3" id="KW-0808">Transferase</keyword>
<organism evidence="3 4">
    <name type="scientific">Pedobacter zeae</name>
    <dbReference type="NCBI Taxonomy" id="1737356"/>
    <lineage>
        <taxon>Bacteria</taxon>
        <taxon>Pseudomonadati</taxon>
        <taxon>Bacteroidota</taxon>
        <taxon>Sphingobacteriia</taxon>
        <taxon>Sphingobacteriales</taxon>
        <taxon>Sphingobacteriaceae</taxon>
        <taxon>Pedobacter</taxon>
    </lineage>
</organism>
<reference evidence="2" key="1">
    <citation type="journal article" date="2014" name="Int. J. Syst. Evol. Microbiol.">
        <title>Complete genome of a new Firmicutes species belonging to the dominant human colonic microbiota ('Ruminococcus bicirculans') reveals two chromosomes and a selective capacity to utilize plant glucans.</title>
        <authorList>
            <consortium name="NISC Comparative Sequencing Program"/>
            <person name="Wegmann U."/>
            <person name="Louis P."/>
            <person name="Goesmann A."/>
            <person name="Henrissat B."/>
            <person name="Duncan S.H."/>
            <person name="Flint H.J."/>
        </authorList>
    </citation>
    <scope>NUCLEOTIDE SEQUENCE</scope>
    <source>
        <strain evidence="2">CGMCC 1.15287</strain>
    </source>
</reference>
<dbReference type="EMBL" id="BMHZ01000001">
    <property type="protein sequence ID" value="GGG97033.1"/>
    <property type="molecule type" value="Genomic_DNA"/>
</dbReference>
<dbReference type="Pfam" id="PF13524">
    <property type="entry name" value="Glyco_trans_1_2"/>
    <property type="match status" value="1"/>
</dbReference>
<dbReference type="InterPro" id="IPR055259">
    <property type="entry name" value="YkvP/CgeB_Glyco_trans-like"/>
</dbReference>
<keyword evidence="5" id="KW-1185">Reference proteome</keyword>
<evidence type="ECO:0000313" key="5">
    <source>
        <dbReference type="Proteomes" id="UP000642938"/>
    </source>
</evidence>
<reference evidence="5" key="2">
    <citation type="journal article" date="2019" name="Int. J. Syst. Evol. Microbiol.">
        <title>The Global Catalogue of Microorganisms (GCM) 10K type strain sequencing project: providing services to taxonomists for standard genome sequencing and annotation.</title>
        <authorList>
            <consortium name="The Broad Institute Genomics Platform"/>
            <consortium name="The Broad Institute Genome Sequencing Center for Infectious Disease"/>
            <person name="Wu L."/>
            <person name="Ma J."/>
        </authorList>
    </citation>
    <scope>NUCLEOTIDE SEQUENCE [LARGE SCALE GENOMIC DNA]</scope>
    <source>
        <strain evidence="5">CGMCC 1.15287</strain>
    </source>
</reference>
<dbReference type="AlphaFoldDB" id="A0A7W6K9P3"/>